<evidence type="ECO:0000256" key="5">
    <source>
        <dbReference type="ARBA" id="ARBA00023285"/>
    </source>
</evidence>
<dbReference type="PANTHER" id="PTHR43808:SF31">
    <property type="entry name" value="N-ACETYL-L-CITRULLINE DEACETYLASE"/>
    <property type="match status" value="1"/>
</dbReference>
<evidence type="ECO:0000256" key="2">
    <source>
        <dbReference type="ARBA" id="ARBA00022723"/>
    </source>
</evidence>
<keyword evidence="4" id="KW-0862">Zinc</keyword>
<keyword evidence="8" id="KW-1185">Reference proteome</keyword>
<keyword evidence="5" id="KW-0170">Cobalt</keyword>
<dbReference type="Gene3D" id="3.40.630.10">
    <property type="entry name" value="Zn peptidases"/>
    <property type="match status" value="2"/>
</dbReference>
<dbReference type="InterPro" id="IPR011650">
    <property type="entry name" value="Peptidase_M20_dimer"/>
</dbReference>
<dbReference type="InterPro" id="IPR036264">
    <property type="entry name" value="Bact_exopeptidase_dim_dom"/>
</dbReference>
<dbReference type="PROSITE" id="PS00758">
    <property type="entry name" value="ARGE_DAPE_CPG2_1"/>
    <property type="match status" value="1"/>
</dbReference>
<proteinExistence type="predicted"/>
<keyword evidence="3" id="KW-0378">Hydrolase</keyword>
<dbReference type="Pfam" id="PF01546">
    <property type="entry name" value="Peptidase_M20"/>
    <property type="match status" value="1"/>
</dbReference>
<organism evidence="7 8">
    <name type="scientific">Dokdonia ponticola</name>
    <dbReference type="NCBI Taxonomy" id="2041041"/>
    <lineage>
        <taxon>Bacteria</taxon>
        <taxon>Pseudomonadati</taxon>
        <taxon>Bacteroidota</taxon>
        <taxon>Flavobacteriia</taxon>
        <taxon>Flavobacteriales</taxon>
        <taxon>Flavobacteriaceae</taxon>
        <taxon>Dokdonia</taxon>
    </lineage>
</organism>
<accession>A0ABV9HZQ3</accession>
<dbReference type="SUPFAM" id="SSF53187">
    <property type="entry name" value="Zn-dependent exopeptidases"/>
    <property type="match status" value="1"/>
</dbReference>
<sequence length="355" mass="38837">MTIENLTTAAIQLLKNLIETPSFSGEEDATAILIIAWFTTYKIPYQRVDHNIWAVNKSFSDNKPTLLLNSHHDTVQPNKGYTKDPFKATVEEGKLYGLGSNDAGGALVSLLATFTYYYHKEDLQYNLVFVASAEEENSGPLGLHSVLPLLPKIDVAIVGEPTLMQLAIAEKGLVVFDAIVKGTPTHAAHPNTDNAIYNTIPVLEWFQNYSFKKPSEVLGDVKMTVTQINAGVQHNAVPAEVALVIDVRVNDAYTNQEICDILSSESPCTSITPRGIRLNSSSIPADHPLVKAGVTLERKTYGSPTLSDQAVLSCPSLKLGPGDSTRSHTADEFIYVSEIKEGIRIYIELLKQVII</sequence>
<feature type="domain" description="Peptidase M20 dimerisation" evidence="6">
    <location>
        <begin position="168"/>
        <end position="260"/>
    </location>
</feature>
<evidence type="ECO:0000313" key="8">
    <source>
        <dbReference type="Proteomes" id="UP001596043"/>
    </source>
</evidence>
<gene>
    <name evidence="7" type="ORF">ACFO3O_13990</name>
</gene>
<evidence type="ECO:0000313" key="7">
    <source>
        <dbReference type="EMBL" id="MFC4635028.1"/>
    </source>
</evidence>
<name>A0ABV9HZQ3_9FLAO</name>
<dbReference type="SUPFAM" id="SSF55031">
    <property type="entry name" value="Bacterial exopeptidase dimerisation domain"/>
    <property type="match status" value="1"/>
</dbReference>
<keyword evidence="2" id="KW-0479">Metal-binding</keyword>
<dbReference type="Gene3D" id="3.30.70.360">
    <property type="match status" value="1"/>
</dbReference>
<comment type="cofactor">
    <cofactor evidence="1">
        <name>Zn(2+)</name>
        <dbReference type="ChEBI" id="CHEBI:29105"/>
    </cofactor>
</comment>
<dbReference type="PANTHER" id="PTHR43808">
    <property type="entry name" value="ACETYLORNITHINE DEACETYLASE"/>
    <property type="match status" value="1"/>
</dbReference>
<dbReference type="EMBL" id="JBHSFV010000008">
    <property type="protein sequence ID" value="MFC4635028.1"/>
    <property type="molecule type" value="Genomic_DNA"/>
</dbReference>
<dbReference type="RefSeq" id="WP_379979853.1">
    <property type="nucleotide sequence ID" value="NZ_JBHSFV010000008.1"/>
</dbReference>
<evidence type="ECO:0000256" key="1">
    <source>
        <dbReference type="ARBA" id="ARBA00001947"/>
    </source>
</evidence>
<dbReference type="CDD" id="cd05651">
    <property type="entry name" value="M20_ArgE_DapE-like"/>
    <property type="match status" value="1"/>
</dbReference>
<dbReference type="InterPro" id="IPR050072">
    <property type="entry name" value="Peptidase_M20A"/>
</dbReference>
<dbReference type="Pfam" id="PF07687">
    <property type="entry name" value="M20_dimer"/>
    <property type="match status" value="1"/>
</dbReference>
<dbReference type="InterPro" id="IPR001261">
    <property type="entry name" value="ArgE/DapE_CS"/>
</dbReference>
<protein>
    <submittedName>
        <fullName evidence="7">M20 family metallo-hydrolase</fullName>
    </submittedName>
</protein>
<comment type="caution">
    <text evidence="7">The sequence shown here is derived from an EMBL/GenBank/DDBJ whole genome shotgun (WGS) entry which is preliminary data.</text>
</comment>
<evidence type="ECO:0000259" key="6">
    <source>
        <dbReference type="Pfam" id="PF07687"/>
    </source>
</evidence>
<dbReference type="InterPro" id="IPR002933">
    <property type="entry name" value="Peptidase_M20"/>
</dbReference>
<reference evidence="8" key="1">
    <citation type="journal article" date="2019" name="Int. J. Syst. Evol. Microbiol.">
        <title>The Global Catalogue of Microorganisms (GCM) 10K type strain sequencing project: providing services to taxonomists for standard genome sequencing and annotation.</title>
        <authorList>
            <consortium name="The Broad Institute Genomics Platform"/>
            <consortium name="The Broad Institute Genome Sequencing Center for Infectious Disease"/>
            <person name="Wu L."/>
            <person name="Ma J."/>
        </authorList>
    </citation>
    <scope>NUCLEOTIDE SEQUENCE [LARGE SCALE GENOMIC DNA]</scope>
    <source>
        <strain evidence="8">YJ-61-S</strain>
    </source>
</reference>
<evidence type="ECO:0000256" key="3">
    <source>
        <dbReference type="ARBA" id="ARBA00022801"/>
    </source>
</evidence>
<evidence type="ECO:0000256" key="4">
    <source>
        <dbReference type="ARBA" id="ARBA00022833"/>
    </source>
</evidence>
<dbReference type="Proteomes" id="UP001596043">
    <property type="component" value="Unassembled WGS sequence"/>
</dbReference>